<evidence type="ECO:0000259" key="1">
    <source>
        <dbReference type="Pfam" id="PF01636"/>
    </source>
</evidence>
<feature type="domain" description="Aminoglycoside phosphotransferase" evidence="1">
    <location>
        <begin position="50"/>
        <end position="244"/>
    </location>
</feature>
<name>A0A2G8R9Q8_9RHOB</name>
<dbReference type="EMBL" id="AWWI01000127">
    <property type="protein sequence ID" value="PIL18269.1"/>
    <property type="molecule type" value="Genomic_DNA"/>
</dbReference>
<dbReference type="SUPFAM" id="SSF56112">
    <property type="entry name" value="Protein kinase-like (PK-like)"/>
    <property type="match status" value="1"/>
</dbReference>
<evidence type="ECO:0000313" key="2">
    <source>
        <dbReference type="EMBL" id="PIL18269.1"/>
    </source>
</evidence>
<organism evidence="2 3">
    <name type="scientific">Puniceibacterium antarcticum</name>
    <dbReference type="NCBI Taxonomy" id="1206336"/>
    <lineage>
        <taxon>Bacteria</taxon>
        <taxon>Pseudomonadati</taxon>
        <taxon>Pseudomonadota</taxon>
        <taxon>Alphaproteobacteria</taxon>
        <taxon>Rhodobacterales</taxon>
        <taxon>Paracoccaceae</taxon>
        <taxon>Puniceibacterium</taxon>
    </lineage>
</organism>
<sequence length="309" mass="33563">MTGLVSDEMMKEAVVSAGFSMEGAKAGPAALASPSCQALDSRSVLTGAAFIKRLHPEMRAGIDFERSVQMATQAGEVGAGPKVLWSNADMGAVAMDPLDAGWITARQHDLQNSEVIAAAMSAIKALHGTAGLPGRFDAFARIDALMEAHRAEGVELPHDILWLRRVIGMAQGLLGGSPLVPCRNDGASSNLMVGPEGQVRLVDYDTAGMNDPMYDVGCLLAEMTDHERDMRAGFVAYAGVFDEVLFARARLWSHADDMLQALWARLMARRSERKAVEWIKYGEWRLLRLRLSLGHPQFEEKIRITGEAA</sequence>
<dbReference type="Pfam" id="PF01636">
    <property type="entry name" value="APH"/>
    <property type="match status" value="1"/>
</dbReference>
<accession>A0A2G8R9Q8</accession>
<protein>
    <recommendedName>
        <fullName evidence="1">Aminoglycoside phosphotransferase domain-containing protein</fullName>
    </recommendedName>
</protein>
<dbReference type="Gene3D" id="3.90.1200.10">
    <property type="match status" value="1"/>
</dbReference>
<evidence type="ECO:0000313" key="3">
    <source>
        <dbReference type="Proteomes" id="UP000231259"/>
    </source>
</evidence>
<dbReference type="Proteomes" id="UP000231259">
    <property type="component" value="Unassembled WGS sequence"/>
</dbReference>
<keyword evidence="3" id="KW-1185">Reference proteome</keyword>
<proteinExistence type="predicted"/>
<gene>
    <name evidence="2" type="ORF">P775_20725</name>
</gene>
<dbReference type="InterPro" id="IPR011009">
    <property type="entry name" value="Kinase-like_dom_sf"/>
</dbReference>
<reference evidence="2 3" key="1">
    <citation type="submission" date="2013-09" db="EMBL/GenBank/DDBJ databases">
        <title>Genome sequencing of Phaeobacter antarcticus sp. nov. SM1211.</title>
        <authorList>
            <person name="Zhang X.-Y."/>
            <person name="Liu C."/>
            <person name="Chen X.-L."/>
            <person name="Xie B.-B."/>
            <person name="Qin Q.-L."/>
            <person name="Rong J.-C."/>
            <person name="Zhang Y.-Z."/>
        </authorList>
    </citation>
    <scope>NUCLEOTIDE SEQUENCE [LARGE SCALE GENOMIC DNA]</scope>
    <source>
        <strain evidence="2 3">SM1211</strain>
    </source>
</reference>
<comment type="caution">
    <text evidence="2">The sequence shown here is derived from an EMBL/GenBank/DDBJ whole genome shotgun (WGS) entry which is preliminary data.</text>
</comment>
<dbReference type="RefSeq" id="WP_099912620.1">
    <property type="nucleotide sequence ID" value="NZ_AWWI01000127.1"/>
</dbReference>
<dbReference type="OrthoDB" id="179763at2"/>
<dbReference type="InterPro" id="IPR002575">
    <property type="entry name" value="Aminoglycoside_PTrfase"/>
</dbReference>
<dbReference type="AlphaFoldDB" id="A0A2G8R9Q8"/>